<dbReference type="RefSeq" id="WP_009576922.1">
    <property type="nucleotide sequence ID" value="NZ_AEIG01000093.1"/>
</dbReference>
<evidence type="ECO:0000256" key="1">
    <source>
        <dbReference type="ARBA" id="ARBA00022448"/>
    </source>
</evidence>
<evidence type="ECO:0000256" key="5">
    <source>
        <dbReference type="ARBA" id="ARBA00023004"/>
    </source>
</evidence>
<keyword evidence="3" id="KW-0479">Metal-binding</keyword>
<comment type="caution">
    <text evidence="6">The sequence shown here is derived from an EMBL/GenBank/DDBJ whole genome shotgun (WGS) entry which is preliminary data.</text>
</comment>
<dbReference type="PROSITE" id="PS51007">
    <property type="entry name" value="CYTC"/>
    <property type="match status" value="2"/>
</dbReference>
<evidence type="ECO:0000256" key="3">
    <source>
        <dbReference type="ARBA" id="ARBA00022723"/>
    </source>
</evidence>
<dbReference type="STRING" id="2518989.IMCC3088_2783"/>
<dbReference type="Pfam" id="PF00034">
    <property type="entry name" value="Cytochrom_C"/>
    <property type="match status" value="2"/>
</dbReference>
<protein>
    <submittedName>
        <fullName evidence="6">Cytochrome c family protein</fullName>
    </submittedName>
</protein>
<organism evidence="6 7">
    <name type="scientific">Aequoribacter fuscus</name>
    <dbReference type="NCBI Taxonomy" id="2518989"/>
    <lineage>
        <taxon>Bacteria</taxon>
        <taxon>Pseudomonadati</taxon>
        <taxon>Pseudomonadota</taxon>
        <taxon>Gammaproteobacteria</taxon>
        <taxon>Cellvibrionales</taxon>
        <taxon>Halieaceae</taxon>
        <taxon>Aequoribacter</taxon>
    </lineage>
</organism>
<keyword evidence="5" id="KW-0408">Iron</keyword>
<keyword evidence="4" id="KW-0249">Electron transport</keyword>
<dbReference type="AlphaFoldDB" id="F3L504"/>
<dbReference type="EMBL" id="AEIG01000093">
    <property type="protein sequence ID" value="EGG28591.1"/>
    <property type="molecule type" value="Genomic_DNA"/>
</dbReference>
<dbReference type="GO" id="GO:0046872">
    <property type="term" value="F:metal ion binding"/>
    <property type="evidence" value="ECO:0007669"/>
    <property type="project" value="UniProtKB-KW"/>
</dbReference>
<evidence type="ECO:0000313" key="7">
    <source>
        <dbReference type="Proteomes" id="UP000005615"/>
    </source>
</evidence>
<proteinExistence type="predicted"/>
<dbReference type="InterPro" id="IPR036909">
    <property type="entry name" value="Cyt_c-like_dom_sf"/>
</dbReference>
<keyword evidence="2" id="KW-0349">Heme</keyword>
<evidence type="ECO:0000256" key="4">
    <source>
        <dbReference type="ARBA" id="ARBA00022982"/>
    </source>
</evidence>
<dbReference type="Proteomes" id="UP000005615">
    <property type="component" value="Unassembled WGS sequence"/>
</dbReference>
<dbReference type="GO" id="GO:0020037">
    <property type="term" value="F:heme binding"/>
    <property type="evidence" value="ECO:0007669"/>
    <property type="project" value="InterPro"/>
</dbReference>
<dbReference type="Gene3D" id="1.10.760.10">
    <property type="entry name" value="Cytochrome c-like domain"/>
    <property type="match status" value="2"/>
</dbReference>
<gene>
    <name evidence="6" type="ORF">IMCC3088_2783</name>
</gene>
<evidence type="ECO:0000313" key="6">
    <source>
        <dbReference type="EMBL" id="EGG28591.1"/>
    </source>
</evidence>
<dbReference type="GO" id="GO:0009055">
    <property type="term" value="F:electron transfer activity"/>
    <property type="evidence" value="ECO:0007669"/>
    <property type="project" value="InterPro"/>
</dbReference>
<dbReference type="PANTHER" id="PTHR33751">
    <property type="entry name" value="CBB3-TYPE CYTOCHROME C OXIDASE SUBUNIT FIXP"/>
    <property type="match status" value="1"/>
</dbReference>
<name>F3L504_9GAMM</name>
<dbReference type="InterPro" id="IPR050597">
    <property type="entry name" value="Cytochrome_c_Oxidase_Subunit"/>
</dbReference>
<dbReference type="InterPro" id="IPR009056">
    <property type="entry name" value="Cyt_c-like_dom"/>
</dbReference>
<evidence type="ECO:0000256" key="2">
    <source>
        <dbReference type="ARBA" id="ARBA00022617"/>
    </source>
</evidence>
<dbReference type="PANTHER" id="PTHR33751:SF9">
    <property type="entry name" value="CYTOCHROME C4"/>
    <property type="match status" value="1"/>
</dbReference>
<dbReference type="SUPFAM" id="SSF46626">
    <property type="entry name" value="Cytochrome c"/>
    <property type="match status" value="2"/>
</dbReference>
<keyword evidence="1" id="KW-0813">Transport</keyword>
<dbReference type="eggNOG" id="COG2863">
    <property type="taxonomic scope" value="Bacteria"/>
</dbReference>
<reference evidence="6 7" key="1">
    <citation type="journal article" date="2011" name="J. Bacteriol.">
        <title>Genome sequence of strain IMCC3088, a proteorhodopsin-containing marine bacterium belonging to the OM60/NOR5 clade.</title>
        <authorList>
            <person name="Jang Y."/>
            <person name="Oh H.M."/>
            <person name="Kang I."/>
            <person name="Lee K."/>
            <person name="Yang S.J."/>
            <person name="Cho J.C."/>
        </authorList>
    </citation>
    <scope>NUCLEOTIDE SEQUENCE [LARGE SCALE GENOMIC DNA]</scope>
    <source>
        <strain evidence="6 7">IMCC3088</strain>
    </source>
</reference>
<dbReference type="OrthoDB" id="9773456at2"/>
<keyword evidence="7" id="KW-1185">Reference proteome</keyword>
<accession>F3L504</accession>
<sequence length="205" mass="21892">MKALLVFMLTISATLAQAEVDIEAGKARYAECSACHGSQAEGNAALNAPALSHLQPVYIVRQLQNYATGVRSGEPGTPAAIMAASVEGWDNIAEKRNLAVYINSLPIAPKTRTLGGDAEQGATTYRNLCAGCHGRDGEGKNVLHAPALAGADDWYLLAQMRAFQDKRRGSHQADQLGAQMQSMANLVDDEGLLNIIAYLQTRQPN</sequence>